<dbReference type="EMBL" id="BRXY01000144">
    <property type="protein sequence ID" value="GMH70978.1"/>
    <property type="molecule type" value="Genomic_DNA"/>
</dbReference>
<dbReference type="InterPro" id="IPR036322">
    <property type="entry name" value="WD40_repeat_dom_sf"/>
</dbReference>
<evidence type="ECO:0000256" key="5">
    <source>
        <dbReference type="ARBA" id="ARBA00023163"/>
    </source>
</evidence>
<reference evidence="10" key="1">
    <citation type="journal article" date="2023" name="Commun. Biol.">
        <title>Genome analysis of Parmales, the sister group of diatoms, reveals the evolutionary specialization of diatoms from phago-mixotrophs to photoautotrophs.</title>
        <authorList>
            <person name="Ban H."/>
            <person name="Sato S."/>
            <person name="Yoshikawa S."/>
            <person name="Yamada K."/>
            <person name="Nakamura Y."/>
            <person name="Ichinomiya M."/>
            <person name="Sato N."/>
            <person name="Blanc-Mathieu R."/>
            <person name="Endo H."/>
            <person name="Kuwata A."/>
            <person name="Ogata H."/>
        </authorList>
    </citation>
    <scope>NUCLEOTIDE SEQUENCE [LARGE SCALE GENOMIC DNA]</scope>
    <source>
        <strain evidence="10">NIES 3701</strain>
    </source>
</reference>
<dbReference type="InterPro" id="IPR006594">
    <property type="entry name" value="LisH"/>
</dbReference>
<dbReference type="Pfam" id="PF08513">
    <property type="entry name" value="LisH"/>
    <property type="match status" value="1"/>
</dbReference>
<dbReference type="AlphaFoldDB" id="A0A9W7ECA6"/>
<dbReference type="OrthoDB" id="1367865at2759"/>
<evidence type="ECO:0000256" key="8">
    <source>
        <dbReference type="SAM" id="MobiDB-lite"/>
    </source>
</evidence>
<dbReference type="PROSITE" id="PS50896">
    <property type="entry name" value="LISH"/>
    <property type="match status" value="1"/>
</dbReference>
<dbReference type="PRINTS" id="PR00320">
    <property type="entry name" value="GPROTEINBRPT"/>
</dbReference>
<accession>A0A9W7ECA6</accession>
<evidence type="ECO:0000256" key="7">
    <source>
        <dbReference type="PROSITE-ProRule" id="PRU00221"/>
    </source>
</evidence>
<keyword evidence="10" id="KW-1185">Reference proteome</keyword>
<dbReference type="SUPFAM" id="SSF50978">
    <property type="entry name" value="WD40 repeat-like"/>
    <property type="match status" value="1"/>
</dbReference>
<dbReference type="PROSITE" id="PS00678">
    <property type="entry name" value="WD_REPEATS_1"/>
    <property type="match status" value="1"/>
</dbReference>
<dbReference type="InterPro" id="IPR020472">
    <property type="entry name" value="WD40_PAC1"/>
</dbReference>
<dbReference type="GO" id="GO:0003714">
    <property type="term" value="F:transcription corepressor activity"/>
    <property type="evidence" value="ECO:0007669"/>
    <property type="project" value="InterPro"/>
</dbReference>
<dbReference type="InterPro" id="IPR001680">
    <property type="entry name" value="WD40_rpt"/>
</dbReference>
<evidence type="ECO:0000313" key="9">
    <source>
        <dbReference type="EMBL" id="GMH70978.1"/>
    </source>
</evidence>
<dbReference type="InterPro" id="IPR045183">
    <property type="entry name" value="Ebi-like"/>
</dbReference>
<dbReference type="Pfam" id="PF00400">
    <property type="entry name" value="WD40"/>
    <property type="match status" value="7"/>
</dbReference>
<organism evidence="9 10">
    <name type="scientific">Triparma strigata</name>
    <dbReference type="NCBI Taxonomy" id="1606541"/>
    <lineage>
        <taxon>Eukaryota</taxon>
        <taxon>Sar</taxon>
        <taxon>Stramenopiles</taxon>
        <taxon>Ochrophyta</taxon>
        <taxon>Bolidophyceae</taxon>
        <taxon>Parmales</taxon>
        <taxon>Triparmaceae</taxon>
        <taxon>Triparma</taxon>
    </lineage>
</organism>
<dbReference type="PROSITE" id="PS50082">
    <property type="entry name" value="WD_REPEATS_2"/>
    <property type="match status" value="6"/>
</dbReference>
<dbReference type="InterPro" id="IPR011044">
    <property type="entry name" value="Quino_amine_DH_bsu"/>
</dbReference>
<feature type="repeat" description="WD" evidence="7">
    <location>
        <begin position="209"/>
        <end position="243"/>
    </location>
</feature>
<dbReference type="SMART" id="SM00667">
    <property type="entry name" value="LisH"/>
    <property type="match status" value="1"/>
</dbReference>
<keyword evidence="6" id="KW-0539">Nucleus</keyword>
<comment type="subcellular location">
    <subcellularLocation>
        <location evidence="1">Nucleus</location>
    </subcellularLocation>
</comment>
<evidence type="ECO:0000256" key="2">
    <source>
        <dbReference type="ARBA" id="ARBA00022574"/>
    </source>
</evidence>
<dbReference type="CDD" id="cd00200">
    <property type="entry name" value="WD40"/>
    <property type="match status" value="1"/>
</dbReference>
<feature type="repeat" description="WD" evidence="7">
    <location>
        <begin position="453"/>
        <end position="503"/>
    </location>
</feature>
<feature type="repeat" description="WD" evidence="7">
    <location>
        <begin position="305"/>
        <end position="346"/>
    </location>
</feature>
<keyword evidence="2 7" id="KW-0853">WD repeat</keyword>
<dbReference type="PANTHER" id="PTHR22846:SF2">
    <property type="entry name" value="F-BOX-LIKE_WD REPEAT-CONTAINING PROTEIN EBI"/>
    <property type="match status" value="1"/>
</dbReference>
<dbReference type="InterPro" id="IPR019775">
    <property type="entry name" value="WD40_repeat_CS"/>
</dbReference>
<keyword evidence="4" id="KW-0805">Transcription regulation</keyword>
<sequence>MEVDPKPVEGTVNGGSADVGAMDIVKDQAAAAAGEKGSSKKKKKSNAEPPVTKKEGDEATVPPITITSDEVNFLVYRYLQESGFVHSSFTFAYESLLTKSSTVNAPLPPGALITFLQKGLQYLAIEEHLTSDGGERLCDGDFGLLSPNTCEALVGGGQAGVGVGGVESYPNEQEVQEVQEAQPAQPVVVQPPQVNDDETAVSLGSYVTLSRHTSEVFMCSWNPIKTNLIATGSGDATARIWTMGGDTAAHGFSASVTLKHGEYLGDKNKDVTTLEWSPDGTKLATGSYDGVARVWDYLGNIIYTLNAHKGPIFSLKWNKSGSYLLSGSYDKTTIAWSMDAGILHQQFSFHSATALDVDWNGNDTFASCSTDKTVVVCKVKAPGAEAAPSCWDTKPMVRFEGHVDEVNAVKWDPSGKMLASCSDDGTAKIWAYEAGVIATKTDTSVGAKPIQDFTLHSKEIYTIKWSPTGPGSSNPDKPLMLATASFDNTVRLWNAASGECVFTLARHTQPVYSIAFSPSADFIASGSLAGKLYIWDAKTGKVKSSFTGKGDIFEVAWNKEESRVAACYSSNAITLVDFEK</sequence>
<dbReference type="GO" id="GO:0006357">
    <property type="term" value="P:regulation of transcription by RNA polymerase II"/>
    <property type="evidence" value="ECO:0007669"/>
    <property type="project" value="TreeGrafter"/>
</dbReference>
<dbReference type="SUPFAM" id="SSF50969">
    <property type="entry name" value="YVTN repeat-like/Quinoprotein amine dehydrogenase"/>
    <property type="match status" value="1"/>
</dbReference>
<dbReference type="SMART" id="SM00320">
    <property type="entry name" value="WD40"/>
    <property type="match status" value="8"/>
</dbReference>
<evidence type="ECO:0000256" key="3">
    <source>
        <dbReference type="ARBA" id="ARBA00022737"/>
    </source>
</evidence>
<protein>
    <submittedName>
        <fullName evidence="9">Uncharacterized protein</fullName>
    </submittedName>
</protein>
<dbReference type="Gene3D" id="2.130.10.10">
    <property type="entry name" value="YVTN repeat-like/Quinoprotein amine dehydrogenase"/>
    <property type="match status" value="1"/>
</dbReference>
<feature type="region of interest" description="Disordered" evidence="8">
    <location>
        <begin position="1"/>
        <end position="20"/>
    </location>
</feature>
<dbReference type="PANTHER" id="PTHR22846">
    <property type="entry name" value="WD40 REPEAT PROTEIN"/>
    <property type="match status" value="1"/>
</dbReference>
<dbReference type="InterPro" id="IPR015943">
    <property type="entry name" value="WD40/YVTN_repeat-like_dom_sf"/>
</dbReference>
<feature type="repeat" description="WD" evidence="7">
    <location>
        <begin position="504"/>
        <end position="545"/>
    </location>
</feature>
<dbReference type="Proteomes" id="UP001165085">
    <property type="component" value="Unassembled WGS sequence"/>
</dbReference>
<dbReference type="Gene3D" id="1.20.960.30">
    <property type="match status" value="1"/>
</dbReference>
<dbReference type="FunFam" id="1.20.960.30:FF:000003">
    <property type="entry name" value="Related to Nuclear receptor co-repressor/HDAC3 complex subunit TBLR1"/>
    <property type="match status" value="1"/>
</dbReference>
<dbReference type="FunFam" id="2.130.10.10:FF:000218">
    <property type="entry name" value="WD40 repeat-containing protein HOS15"/>
    <property type="match status" value="1"/>
</dbReference>
<dbReference type="PROSITE" id="PS50294">
    <property type="entry name" value="WD_REPEATS_REGION"/>
    <property type="match status" value="5"/>
</dbReference>
<keyword evidence="3" id="KW-0677">Repeat</keyword>
<proteinExistence type="predicted"/>
<evidence type="ECO:0000256" key="6">
    <source>
        <dbReference type="ARBA" id="ARBA00023242"/>
    </source>
</evidence>
<evidence type="ECO:0000313" key="10">
    <source>
        <dbReference type="Proteomes" id="UP001165085"/>
    </source>
</evidence>
<comment type="caution">
    <text evidence="9">The sequence shown here is derived from an EMBL/GenBank/DDBJ whole genome shotgun (WGS) entry which is preliminary data.</text>
</comment>
<keyword evidence="5" id="KW-0804">Transcription</keyword>
<evidence type="ECO:0000256" key="4">
    <source>
        <dbReference type="ARBA" id="ARBA00023015"/>
    </source>
</evidence>
<evidence type="ECO:0000256" key="1">
    <source>
        <dbReference type="ARBA" id="ARBA00004123"/>
    </source>
</evidence>
<feature type="repeat" description="WD" evidence="7">
    <location>
        <begin position="399"/>
        <end position="430"/>
    </location>
</feature>
<gene>
    <name evidence="9" type="ORF">TrST_g2384</name>
</gene>
<feature type="repeat" description="WD" evidence="7">
    <location>
        <begin position="264"/>
        <end position="296"/>
    </location>
</feature>
<dbReference type="GO" id="GO:0000118">
    <property type="term" value="C:histone deacetylase complex"/>
    <property type="evidence" value="ECO:0007669"/>
    <property type="project" value="TreeGrafter"/>
</dbReference>
<feature type="region of interest" description="Disordered" evidence="8">
    <location>
        <begin position="30"/>
        <end position="61"/>
    </location>
</feature>
<name>A0A9W7ECA6_9STRA</name>